<dbReference type="SMART" id="SM00025">
    <property type="entry name" value="Pumilio"/>
    <property type="match status" value="8"/>
</dbReference>
<feature type="repeat" description="Pumilio" evidence="2">
    <location>
        <begin position="764"/>
        <end position="799"/>
    </location>
</feature>
<feature type="compositionally biased region" description="Polar residues" evidence="3">
    <location>
        <begin position="187"/>
        <end position="203"/>
    </location>
</feature>
<dbReference type="GO" id="GO:0010608">
    <property type="term" value="P:post-transcriptional regulation of gene expression"/>
    <property type="evidence" value="ECO:0007669"/>
    <property type="project" value="TreeGrafter"/>
</dbReference>
<reference evidence="5 6" key="1">
    <citation type="journal article" date="2015" name="Plant Cell">
        <title>Oil accumulation by the oleaginous diatom Fistulifera solaris as revealed by the genome and transcriptome.</title>
        <authorList>
            <person name="Tanaka T."/>
            <person name="Maeda Y."/>
            <person name="Veluchamy A."/>
            <person name="Tanaka M."/>
            <person name="Abida H."/>
            <person name="Marechal E."/>
            <person name="Bowler C."/>
            <person name="Muto M."/>
            <person name="Sunaga Y."/>
            <person name="Tanaka M."/>
            <person name="Yoshino T."/>
            <person name="Taniguchi T."/>
            <person name="Fukuda Y."/>
            <person name="Nemoto M."/>
            <person name="Matsumoto M."/>
            <person name="Wong P.S."/>
            <person name="Aburatani S."/>
            <person name="Fujibuchi W."/>
        </authorList>
    </citation>
    <scope>NUCLEOTIDE SEQUENCE [LARGE SCALE GENOMIC DNA]</scope>
    <source>
        <strain evidence="5 6">JPCC DA0580</strain>
    </source>
</reference>
<dbReference type="PROSITE" id="PS50302">
    <property type="entry name" value="PUM"/>
    <property type="match status" value="7"/>
</dbReference>
<feature type="domain" description="PUM-HD" evidence="4">
    <location>
        <begin position="546"/>
        <end position="915"/>
    </location>
</feature>
<keyword evidence="1" id="KW-0677">Repeat</keyword>
<dbReference type="Pfam" id="PF00806">
    <property type="entry name" value="PUF"/>
    <property type="match status" value="8"/>
</dbReference>
<feature type="compositionally biased region" description="Polar residues" evidence="3">
    <location>
        <begin position="123"/>
        <end position="143"/>
    </location>
</feature>
<feature type="compositionally biased region" description="Polar residues" evidence="3">
    <location>
        <begin position="157"/>
        <end position="176"/>
    </location>
</feature>
<dbReference type="OrthoDB" id="668540at2759"/>
<dbReference type="InterPro" id="IPR016024">
    <property type="entry name" value="ARM-type_fold"/>
</dbReference>
<feature type="repeat" description="Pumilio" evidence="2">
    <location>
        <begin position="638"/>
        <end position="674"/>
    </location>
</feature>
<dbReference type="InterPro" id="IPR033133">
    <property type="entry name" value="PUM-HD"/>
</dbReference>
<feature type="region of interest" description="Disordered" evidence="3">
    <location>
        <begin position="504"/>
        <end position="551"/>
    </location>
</feature>
<dbReference type="SUPFAM" id="SSF48371">
    <property type="entry name" value="ARM repeat"/>
    <property type="match status" value="1"/>
</dbReference>
<dbReference type="Proteomes" id="UP000198406">
    <property type="component" value="Unassembled WGS sequence"/>
</dbReference>
<evidence type="ECO:0000313" key="5">
    <source>
        <dbReference type="EMBL" id="GAX25269.1"/>
    </source>
</evidence>
<dbReference type="InterPro" id="IPR001313">
    <property type="entry name" value="Pumilio_RNA-bd_rpt"/>
</dbReference>
<comment type="caution">
    <text evidence="5">The sequence shown here is derived from an EMBL/GenBank/DDBJ whole genome shotgun (WGS) entry which is preliminary data.</text>
</comment>
<organism evidence="5 6">
    <name type="scientific">Fistulifera solaris</name>
    <name type="common">Oleaginous diatom</name>
    <dbReference type="NCBI Taxonomy" id="1519565"/>
    <lineage>
        <taxon>Eukaryota</taxon>
        <taxon>Sar</taxon>
        <taxon>Stramenopiles</taxon>
        <taxon>Ochrophyta</taxon>
        <taxon>Bacillariophyta</taxon>
        <taxon>Bacillariophyceae</taxon>
        <taxon>Bacillariophycidae</taxon>
        <taxon>Naviculales</taxon>
        <taxon>Naviculaceae</taxon>
        <taxon>Fistulifera</taxon>
    </lineage>
</organism>
<feature type="repeat" description="Pumilio" evidence="2">
    <location>
        <begin position="852"/>
        <end position="889"/>
    </location>
</feature>
<evidence type="ECO:0000256" key="2">
    <source>
        <dbReference type="PROSITE-ProRule" id="PRU00317"/>
    </source>
</evidence>
<feature type="repeat" description="Pumilio" evidence="2">
    <location>
        <begin position="602"/>
        <end position="637"/>
    </location>
</feature>
<dbReference type="InterPro" id="IPR011989">
    <property type="entry name" value="ARM-like"/>
</dbReference>
<dbReference type="InParanoid" id="A0A1Z5KG90"/>
<feature type="repeat" description="Pumilio" evidence="2">
    <location>
        <begin position="728"/>
        <end position="763"/>
    </location>
</feature>
<evidence type="ECO:0000259" key="4">
    <source>
        <dbReference type="PROSITE" id="PS50303"/>
    </source>
</evidence>
<dbReference type="CDD" id="cd07920">
    <property type="entry name" value="Pumilio"/>
    <property type="match status" value="1"/>
</dbReference>
<accession>A0A1Z5KG90</accession>
<dbReference type="PROSITE" id="PS50303">
    <property type="entry name" value="PUM_HD"/>
    <property type="match status" value="1"/>
</dbReference>
<feature type="region of interest" description="Disordered" evidence="3">
    <location>
        <begin position="123"/>
        <end position="222"/>
    </location>
</feature>
<dbReference type="GO" id="GO:0005737">
    <property type="term" value="C:cytoplasm"/>
    <property type="evidence" value="ECO:0007669"/>
    <property type="project" value="TreeGrafter"/>
</dbReference>
<dbReference type="AlphaFoldDB" id="A0A1Z5KG90"/>
<dbReference type="Gene3D" id="1.25.10.10">
    <property type="entry name" value="Leucine-rich Repeat Variant"/>
    <property type="match status" value="1"/>
</dbReference>
<dbReference type="GO" id="GO:0003729">
    <property type="term" value="F:mRNA binding"/>
    <property type="evidence" value="ECO:0007669"/>
    <property type="project" value="TreeGrafter"/>
</dbReference>
<gene>
    <name evidence="5" type="ORF">FisN_5Lh353</name>
</gene>
<proteinExistence type="predicted"/>
<feature type="compositionally biased region" description="Basic and acidic residues" evidence="3">
    <location>
        <begin position="287"/>
        <end position="296"/>
    </location>
</feature>
<feature type="region of interest" description="Disordered" evidence="3">
    <location>
        <begin position="263"/>
        <end position="307"/>
    </location>
</feature>
<name>A0A1Z5KG90_FISSO</name>
<feature type="region of interest" description="Disordered" evidence="3">
    <location>
        <begin position="1"/>
        <end position="22"/>
    </location>
</feature>
<keyword evidence="6" id="KW-1185">Reference proteome</keyword>
<dbReference type="PANTHER" id="PTHR12537">
    <property type="entry name" value="RNA BINDING PROTEIN PUMILIO-RELATED"/>
    <property type="match status" value="1"/>
</dbReference>
<sequence>MEQGWNAHDTYADKAGAATRDSRGQSSLMMGQHFLERCTSAPLPSSSGGEKYKSLTGDMLVGNDLLEHMSRGYFDNSHSQTATPVISNGSRLHDSQKAMPVDFMLGAGDDSTTIPAVTRTSSFGLSRPLSANSRSDSDVQNGSGEFDEHSPFDFNRLGSNLTRSRSAQPSMMNGQSMFRPPPGLGATSGQRSPGSDVYNTPSTIGRGLQRPASTGVLSGRHDSILRPASKTLMDLIQEDFPEDNQRGAHPYVGGREGFERLSSSPAIARPSPSHRFSGSLASDEESNAEHDYDRFNEGNLGTSQIPSPSLHTQPIGNVIHQRSPIDHQHHSKDAAQTTAMHQHFPNIQQQLSQRPVVLEHQLYGQTEQTTQPVITQHHLGRPNPPLYSHHAQQQRIDPTLPMHHQALQTAQTVYVSAPGTQPAYGYTTIQYQSSSGPQTHIAQQPVSNAFTSRGDQYVSIVPLQGNGHQLAYWQGDPGQPLGHAVAFVNAPGSVVAPIALSRTDGMHQNNHNYGGGRQGRGDKGGRGRRGQPSRRGDSSKPGGHSYSSPILEEFRSSKSRDWTLRRIEGYVLEFCQDQNGSRFIQQRLELGDPVEQQIVMKEVLPAIRRLRNDVFGNYVVQKLLDFGTTEMKADIRKTLEGEMLQLSLQMYGCRVVQKSLETLEEEDLPHIMLEFHHNVLSCIHDQNGNHVIQKCIEVMNSRAKKWEAAGDPDRAFFLREQIDFIVNDVLVNTASLSCHPYGCRVLQRILEHCDDQRKEMVLDEIRKNHQKLLDDQYGNYVIQHVLQFGRDSDRDSILNIVQATGLLGLSRQKFASNVVEKLLKHGNGSQRRAIAREMLHVVQENSATEPNDVGKSVAILMVRDAYANYVVQTTLDVVPESEEKTLLLEELLSHSDDLVSDRTALLECRSIKQTNLLSSAFSVTSHLPSTL</sequence>
<evidence type="ECO:0000313" key="6">
    <source>
        <dbReference type="Proteomes" id="UP000198406"/>
    </source>
</evidence>
<dbReference type="InterPro" id="IPR033712">
    <property type="entry name" value="Pumilio_RNA-bd"/>
</dbReference>
<protein>
    <recommendedName>
        <fullName evidence="4">PUM-HD domain-containing protein</fullName>
    </recommendedName>
</protein>
<evidence type="ECO:0000256" key="1">
    <source>
        <dbReference type="ARBA" id="ARBA00022737"/>
    </source>
</evidence>
<feature type="repeat" description="Pumilio" evidence="2">
    <location>
        <begin position="800"/>
        <end position="836"/>
    </location>
</feature>
<dbReference type="EMBL" id="BDSP01000223">
    <property type="protein sequence ID" value="GAX25269.1"/>
    <property type="molecule type" value="Genomic_DNA"/>
</dbReference>
<feature type="repeat" description="Pumilio" evidence="2">
    <location>
        <begin position="566"/>
        <end position="601"/>
    </location>
</feature>
<dbReference type="PANTHER" id="PTHR12537:SF12">
    <property type="entry name" value="MATERNAL PROTEIN PUMILIO"/>
    <property type="match status" value="1"/>
</dbReference>
<feature type="compositionally biased region" description="Low complexity" evidence="3">
    <location>
        <begin position="263"/>
        <end position="273"/>
    </location>
</feature>
<evidence type="ECO:0000256" key="3">
    <source>
        <dbReference type="SAM" id="MobiDB-lite"/>
    </source>
</evidence>